<dbReference type="InterPro" id="IPR013094">
    <property type="entry name" value="AB_hydrolase_3"/>
</dbReference>
<evidence type="ECO:0000313" key="3">
    <source>
        <dbReference type="EMBL" id="GAA1660320.1"/>
    </source>
</evidence>
<evidence type="ECO:0000313" key="4">
    <source>
        <dbReference type="Proteomes" id="UP001500618"/>
    </source>
</evidence>
<gene>
    <name evidence="3" type="ORF">GCM10009765_07180</name>
</gene>
<reference evidence="4" key="1">
    <citation type="journal article" date="2019" name="Int. J. Syst. Evol. Microbiol.">
        <title>The Global Catalogue of Microorganisms (GCM) 10K type strain sequencing project: providing services to taxonomists for standard genome sequencing and annotation.</title>
        <authorList>
            <consortium name="The Broad Institute Genomics Platform"/>
            <consortium name="The Broad Institute Genome Sequencing Center for Infectious Disease"/>
            <person name="Wu L."/>
            <person name="Ma J."/>
        </authorList>
    </citation>
    <scope>NUCLEOTIDE SEQUENCE [LARGE SCALE GENOMIC DNA]</scope>
    <source>
        <strain evidence="4">JCM 14718</strain>
    </source>
</reference>
<comment type="caution">
    <text evidence="3">The sequence shown here is derived from an EMBL/GenBank/DDBJ whole genome shotgun (WGS) entry which is preliminary data.</text>
</comment>
<evidence type="ECO:0000259" key="2">
    <source>
        <dbReference type="Pfam" id="PF07859"/>
    </source>
</evidence>
<dbReference type="Proteomes" id="UP001500618">
    <property type="component" value="Unassembled WGS sequence"/>
</dbReference>
<dbReference type="InterPro" id="IPR050300">
    <property type="entry name" value="GDXG_lipolytic_enzyme"/>
</dbReference>
<dbReference type="GO" id="GO:0016787">
    <property type="term" value="F:hydrolase activity"/>
    <property type="evidence" value="ECO:0007669"/>
    <property type="project" value="UniProtKB-KW"/>
</dbReference>
<dbReference type="Gene3D" id="3.40.50.1820">
    <property type="entry name" value="alpha/beta hydrolase"/>
    <property type="match status" value="1"/>
</dbReference>
<dbReference type="EMBL" id="BAAANY010000002">
    <property type="protein sequence ID" value="GAA1660320.1"/>
    <property type="molecule type" value="Genomic_DNA"/>
</dbReference>
<dbReference type="SUPFAM" id="SSF53474">
    <property type="entry name" value="alpha/beta-Hydrolases"/>
    <property type="match status" value="1"/>
</dbReference>
<organism evidence="3 4">
    <name type="scientific">Fodinicola feengrottensis</name>
    <dbReference type="NCBI Taxonomy" id="435914"/>
    <lineage>
        <taxon>Bacteria</taxon>
        <taxon>Bacillati</taxon>
        <taxon>Actinomycetota</taxon>
        <taxon>Actinomycetes</taxon>
        <taxon>Mycobacteriales</taxon>
        <taxon>Fodinicola</taxon>
    </lineage>
</organism>
<dbReference type="PANTHER" id="PTHR48081:SF8">
    <property type="entry name" value="ALPHA_BETA HYDROLASE FOLD-3 DOMAIN-CONTAINING PROTEIN-RELATED"/>
    <property type="match status" value="1"/>
</dbReference>
<keyword evidence="4" id="KW-1185">Reference proteome</keyword>
<proteinExistence type="predicted"/>
<protein>
    <submittedName>
        <fullName evidence="3">Alpha/beta hydrolase</fullName>
    </submittedName>
</protein>
<dbReference type="InterPro" id="IPR029058">
    <property type="entry name" value="AB_hydrolase_fold"/>
</dbReference>
<accession>A0ABP4RT89</accession>
<dbReference type="Pfam" id="PF07859">
    <property type="entry name" value="Abhydrolase_3"/>
    <property type="match status" value="1"/>
</dbReference>
<dbReference type="PANTHER" id="PTHR48081">
    <property type="entry name" value="AB HYDROLASE SUPERFAMILY PROTEIN C4A8.06C"/>
    <property type="match status" value="1"/>
</dbReference>
<name>A0ABP4RT89_9ACTN</name>
<keyword evidence="1 3" id="KW-0378">Hydrolase</keyword>
<dbReference type="RefSeq" id="WP_344307070.1">
    <property type="nucleotide sequence ID" value="NZ_BAAANY010000002.1"/>
</dbReference>
<feature type="domain" description="Alpha/beta hydrolase fold-3" evidence="2">
    <location>
        <begin position="82"/>
        <end position="290"/>
    </location>
</feature>
<evidence type="ECO:0000256" key="1">
    <source>
        <dbReference type="ARBA" id="ARBA00022801"/>
    </source>
</evidence>
<sequence length="315" mass="33769">MTYAFDPELRPWVEMLPKIDIANLDLAALRSGGIPQLFTQHTYEPTQPLEIRNLTIPGPDGGPDVPVRVYAPAEHGGDLPGLVYIHGGGFILGSLDQVDPLGQRLADQLSMVVVSVDYRLAPENRFPAGLEDCYAALLWTAAKAADLGIDPTRLGVGGDSAGGGLAAATALLARDRGGPAIKAQILGVPELDDRLTTPSMVAYTDTPLWNRPNATASWRFYLPEEVEPGGDAVSEYAAPARAKDLSGLPPAYVSVCEFDPLRDEGMIYAQRLVQAGVATELHLYPGTFHGSGMIVDATISKRMAADTIEYYRRAL</sequence>